<protein>
    <submittedName>
        <fullName evidence="1">Uncharacterized protein</fullName>
    </submittedName>
</protein>
<sequence length="80" mass="8261">MAGLCEGGNEHPSSLKASTCVRSRIAPALGGSVGVSRSSLALVFSVEWGATGGYSRGRGIKLRHASGVRLAIRCNDQFEG</sequence>
<keyword evidence="2" id="KW-1185">Reference proteome</keyword>
<dbReference type="EMBL" id="JAJSOF020000019">
    <property type="protein sequence ID" value="KAJ4438909.1"/>
    <property type="molecule type" value="Genomic_DNA"/>
</dbReference>
<evidence type="ECO:0000313" key="2">
    <source>
        <dbReference type="Proteomes" id="UP001148838"/>
    </source>
</evidence>
<gene>
    <name evidence="1" type="ORF">ANN_14863</name>
</gene>
<name>A0ABQ8SXH2_PERAM</name>
<reference evidence="1 2" key="1">
    <citation type="journal article" date="2022" name="Allergy">
        <title>Genome assembly and annotation of Periplaneta americana reveal a comprehensive cockroach allergen profile.</title>
        <authorList>
            <person name="Wang L."/>
            <person name="Xiong Q."/>
            <person name="Saelim N."/>
            <person name="Wang L."/>
            <person name="Nong W."/>
            <person name="Wan A.T."/>
            <person name="Shi M."/>
            <person name="Liu X."/>
            <person name="Cao Q."/>
            <person name="Hui J.H.L."/>
            <person name="Sookrung N."/>
            <person name="Leung T.F."/>
            <person name="Tungtrongchitr A."/>
            <person name="Tsui S.K.W."/>
        </authorList>
    </citation>
    <scope>NUCLEOTIDE SEQUENCE [LARGE SCALE GENOMIC DNA]</scope>
    <source>
        <strain evidence="1">PWHHKU_190912</strain>
    </source>
</reference>
<evidence type="ECO:0000313" key="1">
    <source>
        <dbReference type="EMBL" id="KAJ4438909.1"/>
    </source>
</evidence>
<proteinExistence type="predicted"/>
<comment type="caution">
    <text evidence="1">The sequence shown here is derived from an EMBL/GenBank/DDBJ whole genome shotgun (WGS) entry which is preliminary data.</text>
</comment>
<organism evidence="1 2">
    <name type="scientific">Periplaneta americana</name>
    <name type="common">American cockroach</name>
    <name type="synonym">Blatta americana</name>
    <dbReference type="NCBI Taxonomy" id="6978"/>
    <lineage>
        <taxon>Eukaryota</taxon>
        <taxon>Metazoa</taxon>
        <taxon>Ecdysozoa</taxon>
        <taxon>Arthropoda</taxon>
        <taxon>Hexapoda</taxon>
        <taxon>Insecta</taxon>
        <taxon>Pterygota</taxon>
        <taxon>Neoptera</taxon>
        <taxon>Polyneoptera</taxon>
        <taxon>Dictyoptera</taxon>
        <taxon>Blattodea</taxon>
        <taxon>Blattoidea</taxon>
        <taxon>Blattidae</taxon>
        <taxon>Blattinae</taxon>
        <taxon>Periplaneta</taxon>
    </lineage>
</organism>
<accession>A0ABQ8SXH2</accession>
<dbReference type="Proteomes" id="UP001148838">
    <property type="component" value="Unassembled WGS sequence"/>
</dbReference>